<dbReference type="InterPro" id="IPR000244">
    <property type="entry name" value="Ribosomal_bL9"/>
</dbReference>
<dbReference type="OrthoDB" id="5555409at2759"/>
<dbReference type="InterPro" id="IPR020070">
    <property type="entry name" value="Ribosomal_bL9_N"/>
</dbReference>
<protein>
    <recommendedName>
        <fullName evidence="6">50S ribosomal protein L9, chloroplastic</fullName>
    </recommendedName>
</protein>
<sequence length="172" mass="19424">MAKRIRIKLLMDKPGMGQAGDVVEVKPGFMRNELYPKGVAEYVIVYTGPRNRQAEAEQVAEQAREKAIKSGQLDPSIHRDLYIRLRAKADRIESLSAIEFVRPRIRPNDSAIFGSVSADDILNQLRSEYQVELDPNSIEIERIKALGQYTCQIQIPHLGKFPLKVKVKAPQA</sequence>
<keyword evidence="5" id="KW-0687">Ribonucleoprotein</keyword>
<evidence type="ECO:0000256" key="5">
    <source>
        <dbReference type="ARBA" id="ARBA00023274"/>
    </source>
</evidence>
<dbReference type="GO" id="GO:0003735">
    <property type="term" value="F:structural constituent of ribosome"/>
    <property type="evidence" value="ECO:0007669"/>
    <property type="project" value="InterPro"/>
</dbReference>
<evidence type="ECO:0000256" key="3">
    <source>
        <dbReference type="ARBA" id="ARBA00022884"/>
    </source>
</evidence>
<reference evidence="10" key="1">
    <citation type="journal article" date="2018" name="Nat. Microbiol.">
        <title>Leveraging single-cell genomics to expand the fungal tree of life.</title>
        <authorList>
            <person name="Ahrendt S.R."/>
            <person name="Quandt C.A."/>
            <person name="Ciobanu D."/>
            <person name="Clum A."/>
            <person name="Salamov A."/>
            <person name="Andreopoulos B."/>
            <person name="Cheng J.F."/>
            <person name="Woyke T."/>
            <person name="Pelin A."/>
            <person name="Henrissat B."/>
            <person name="Reynolds N.K."/>
            <person name="Benny G.L."/>
            <person name="Smith M.E."/>
            <person name="James T.Y."/>
            <person name="Grigoriev I.V."/>
        </authorList>
    </citation>
    <scope>NUCLEOTIDE SEQUENCE [LARGE SCALE GENOMIC DNA]</scope>
    <source>
        <strain evidence="10">Benny S71-1</strain>
    </source>
</reference>
<dbReference type="Pfam" id="PF01281">
    <property type="entry name" value="Ribosomal_L9_N"/>
    <property type="match status" value="1"/>
</dbReference>
<dbReference type="GO" id="GO:1990904">
    <property type="term" value="C:ribonucleoprotein complex"/>
    <property type="evidence" value="ECO:0007669"/>
    <property type="project" value="UniProtKB-KW"/>
</dbReference>
<accession>A0A4P9YY27</accession>
<dbReference type="InterPro" id="IPR036791">
    <property type="entry name" value="Ribosomal_bL9_C_sf"/>
</dbReference>
<feature type="domain" description="Large ribosomal subunit protein bL9 C-terminal" evidence="8">
    <location>
        <begin position="104"/>
        <end position="168"/>
    </location>
</feature>
<evidence type="ECO:0000259" key="7">
    <source>
        <dbReference type="Pfam" id="PF01281"/>
    </source>
</evidence>
<dbReference type="SUPFAM" id="SSF55653">
    <property type="entry name" value="Ribosomal protein L9 C-domain"/>
    <property type="match status" value="1"/>
</dbReference>
<comment type="similarity">
    <text evidence="1">Belongs to the bacterial ribosomal protein bL9 family.</text>
</comment>
<keyword evidence="10" id="KW-1185">Reference proteome</keyword>
<evidence type="ECO:0000256" key="1">
    <source>
        <dbReference type="ARBA" id="ARBA00010605"/>
    </source>
</evidence>
<keyword evidence="3" id="KW-0694">RNA-binding</keyword>
<evidence type="ECO:0000313" key="9">
    <source>
        <dbReference type="EMBL" id="RKP24944.1"/>
    </source>
</evidence>
<dbReference type="GO" id="GO:0006412">
    <property type="term" value="P:translation"/>
    <property type="evidence" value="ECO:0007669"/>
    <property type="project" value="InterPro"/>
</dbReference>
<organism evidence="9 10">
    <name type="scientific">Syncephalis pseudoplumigaleata</name>
    <dbReference type="NCBI Taxonomy" id="1712513"/>
    <lineage>
        <taxon>Eukaryota</taxon>
        <taxon>Fungi</taxon>
        <taxon>Fungi incertae sedis</taxon>
        <taxon>Zoopagomycota</taxon>
        <taxon>Zoopagomycotina</taxon>
        <taxon>Zoopagomycetes</taxon>
        <taxon>Zoopagales</taxon>
        <taxon>Piptocephalidaceae</taxon>
        <taxon>Syncephalis</taxon>
    </lineage>
</organism>
<keyword evidence="2" id="KW-0699">rRNA-binding</keyword>
<keyword evidence="4" id="KW-0689">Ribosomal protein</keyword>
<evidence type="ECO:0000256" key="2">
    <source>
        <dbReference type="ARBA" id="ARBA00022730"/>
    </source>
</evidence>
<evidence type="ECO:0000256" key="4">
    <source>
        <dbReference type="ARBA" id="ARBA00022980"/>
    </source>
</evidence>
<dbReference type="InterPro" id="IPR020069">
    <property type="entry name" value="Ribosomal_bL9_C"/>
</dbReference>
<dbReference type="SUPFAM" id="SSF55658">
    <property type="entry name" value="L9 N-domain-like"/>
    <property type="match status" value="1"/>
</dbReference>
<gene>
    <name evidence="9" type="ORF">SYNPS1DRAFT_29312</name>
</gene>
<proteinExistence type="inferred from homology"/>
<dbReference type="Proteomes" id="UP000278143">
    <property type="component" value="Unassembled WGS sequence"/>
</dbReference>
<name>A0A4P9YY27_9FUNG</name>
<dbReference type="GO" id="GO:0019843">
    <property type="term" value="F:rRNA binding"/>
    <property type="evidence" value="ECO:0007669"/>
    <property type="project" value="UniProtKB-KW"/>
</dbReference>
<dbReference type="Gene3D" id="3.10.430.100">
    <property type="entry name" value="Ribosomal protein L9, C-terminal domain"/>
    <property type="match status" value="1"/>
</dbReference>
<feature type="domain" description="Ribosomal protein L9" evidence="7">
    <location>
        <begin position="7"/>
        <end position="43"/>
    </location>
</feature>
<dbReference type="Pfam" id="PF03948">
    <property type="entry name" value="Ribosomal_L9_C"/>
    <property type="match status" value="1"/>
</dbReference>
<dbReference type="InterPro" id="IPR036935">
    <property type="entry name" value="Ribosomal_bL9_N_sf"/>
</dbReference>
<dbReference type="Gene3D" id="3.40.5.10">
    <property type="entry name" value="Ribosomal protein L9, N-terminal domain"/>
    <property type="match status" value="1"/>
</dbReference>
<dbReference type="InterPro" id="IPR009027">
    <property type="entry name" value="Ribosomal_bL9/RNase_H1_N"/>
</dbReference>
<dbReference type="PANTHER" id="PTHR21368">
    <property type="entry name" value="50S RIBOSOMAL PROTEIN L9"/>
    <property type="match status" value="1"/>
</dbReference>
<dbReference type="GO" id="GO:0005840">
    <property type="term" value="C:ribosome"/>
    <property type="evidence" value="ECO:0007669"/>
    <property type="project" value="UniProtKB-KW"/>
</dbReference>
<dbReference type="EMBL" id="KZ989959">
    <property type="protein sequence ID" value="RKP24944.1"/>
    <property type="molecule type" value="Genomic_DNA"/>
</dbReference>
<evidence type="ECO:0000256" key="6">
    <source>
        <dbReference type="ARBA" id="ARBA00035427"/>
    </source>
</evidence>
<dbReference type="AlphaFoldDB" id="A0A4P9YY27"/>
<evidence type="ECO:0000259" key="8">
    <source>
        <dbReference type="Pfam" id="PF03948"/>
    </source>
</evidence>
<evidence type="ECO:0000313" key="10">
    <source>
        <dbReference type="Proteomes" id="UP000278143"/>
    </source>
</evidence>